<evidence type="ECO:0000256" key="7">
    <source>
        <dbReference type="ARBA" id="ARBA00039058"/>
    </source>
</evidence>
<feature type="domain" description="Phospholipid/glycerol acyltransferase" evidence="11">
    <location>
        <begin position="82"/>
        <end position="199"/>
    </location>
</feature>
<accession>A0A364NM29</accession>
<dbReference type="SUPFAM" id="SSF55729">
    <property type="entry name" value="Acyl-CoA N-acyltransferases (Nat)"/>
    <property type="match status" value="1"/>
</dbReference>
<proteinExistence type="inferred from homology"/>
<dbReference type="InterPro" id="IPR016181">
    <property type="entry name" value="Acyl_CoA_acyltransferase"/>
</dbReference>
<dbReference type="EMBL" id="QKRX01000006">
    <property type="protein sequence ID" value="RAU18122.1"/>
    <property type="molecule type" value="Genomic_DNA"/>
</dbReference>
<comment type="catalytic activity">
    <reaction evidence="10">
        <text>a (3R)-hydroxyacyl-[ACP] + L-ornithine = a lyso-ornithine lipid + holo-[ACP] + H(+)</text>
        <dbReference type="Rhea" id="RHEA:20633"/>
        <dbReference type="Rhea" id="RHEA-COMP:9685"/>
        <dbReference type="Rhea" id="RHEA-COMP:9945"/>
        <dbReference type="ChEBI" id="CHEBI:15378"/>
        <dbReference type="ChEBI" id="CHEBI:46911"/>
        <dbReference type="ChEBI" id="CHEBI:64479"/>
        <dbReference type="ChEBI" id="CHEBI:78827"/>
        <dbReference type="ChEBI" id="CHEBI:138482"/>
        <dbReference type="EC" id="2.3.2.30"/>
    </reaction>
    <physiologicalReaction direction="left-to-right" evidence="10">
        <dbReference type="Rhea" id="RHEA:20634"/>
    </physiologicalReaction>
</comment>
<evidence type="ECO:0000256" key="3">
    <source>
        <dbReference type="ARBA" id="ARBA00022679"/>
    </source>
</evidence>
<keyword evidence="5" id="KW-0012">Acyltransferase</keyword>
<evidence type="ECO:0000256" key="5">
    <source>
        <dbReference type="ARBA" id="ARBA00023315"/>
    </source>
</evidence>
<gene>
    <name evidence="12" type="ORF">DN062_10100</name>
</gene>
<dbReference type="Proteomes" id="UP000250744">
    <property type="component" value="Unassembled WGS sequence"/>
</dbReference>
<dbReference type="OrthoDB" id="1113830at2"/>
<dbReference type="EC" id="2.3.2.30" evidence="7"/>
<dbReference type="SMART" id="SM00563">
    <property type="entry name" value="PlsC"/>
    <property type="match status" value="1"/>
</dbReference>
<evidence type="ECO:0000256" key="8">
    <source>
        <dbReference type="ARBA" id="ARBA00039866"/>
    </source>
</evidence>
<dbReference type="RefSeq" id="WP_112159203.1">
    <property type="nucleotide sequence ID" value="NZ_QKRX01000006.1"/>
</dbReference>
<name>A0A364NM29_9GAMM</name>
<dbReference type="GO" id="GO:0043810">
    <property type="term" value="F:ornithine-acyl [acyl carrier protein] N-acyltransferase activity"/>
    <property type="evidence" value="ECO:0007669"/>
    <property type="project" value="UniProtKB-EC"/>
</dbReference>
<dbReference type="GO" id="GO:0006629">
    <property type="term" value="P:lipid metabolic process"/>
    <property type="evidence" value="ECO:0007669"/>
    <property type="project" value="UniProtKB-KW"/>
</dbReference>
<evidence type="ECO:0000256" key="1">
    <source>
        <dbReference type="ARBA" id="ARBA00005189"/>
    </source>
</evidence>
<comment type="caution">
    <text evidence="12">The sequence shown here is derived from an EMBL/GenBank/DDBJ whole genome shotgun (WGS) entry which is preliminary data.</text>
</comment>
<dbReference type="InterPro" id="IPR045746">
    <property type="entry name" value="ACT14924-like_Acyltransf_dom"/>
</dbReference>
<dbReference type="InterPro" id="IPR002123">
    <property type="entry name" value="Plipid/glycerol_acylTrfase"/>
</dbReference>
<keyword evidence="2" id="KW-0444">Lipid biosynthesis</keyword>
<comment type="pathway">
    <text evidence="1">Lipid metabolism.</text>
</comment>
<dbReference type="Pfam" id="PF19576">
    <property type="entry name" value="Acyltransf_2"/>
    <property type="match status" value="1"/>
</dbReference>
<evidence type="ECO:0000256" key="9">
    <source>
        <dbReference type="ARBA" id="ARBA00045724"/>
    </source>
</evidence>
<dbReference type="Pfam" id="PF13444">
    <property type="entry name" value="Acetyltransf_5"/>
    <property type="match status" value="1"/>
</dbReference>
<comment type="function">
    <text evidence="9">Catalyzes the first step in the biosynthesis of ornithine lipids, which are phosphorus-free membrane lipids. Catalyzes the 3-hydroxyacyl-acyl carrier protein-dependent acylation of ornithine to form lyso-ornithine lipid (LOL).</text>
</comment>
<dbReference type="InterPro" id="IPR052351">
    <property type="entry name" value="Ornithine_N-alpha-AT"/>
</dbReference>
<keyword evidence="4" id="KW-0443">Lipid metabolism</keyword>
<evidence type="ECO:0000256" key="2">
    <source>
        <dbReference type="ARBA" id="ARBA00022516"/>
    </source>
</evidence>
<evidence type="ECO:0000313" key="13">
    <source>
        <dbReference type="Proteomes" id="UP000250744"/>
    </source>
</evidence>
<evidence type="ECO:0000313" key="12">
    <source>
        <dbReference type="EMBL" id="RAU18122.1"/>
    </source>
</evidence>
<dbReference type="PANTHER" id="PTHR37323:SF1">
    <property type="entry name" value="L-ORNITHINE N(ALPHA)-ACYLTRANSFERASE"/>
    <property type="match status" value="1"/>
</dbReference>
<comment type="similarity">
    <text evidence="6">Belongs to the acetyltransferase family. OlsB subfamily.</text>
</comment>
<protein>
    <recommendedName>
        <fullName evidence="8">L-ornithine N(alpha)-acyltransferase</fullName>
        <ecNumber evidence="7">2.3.2.30</ecNumber>
    </recommendedName>
</protein>
<keyword evidence="13" id="KW-1185">Reference proteome</keyword>
<evidence type="ECO:0000256" key="6">
    <source>
        <dbReference type="ARBA" id="ARBA00038095"/>
    </source>
</evidence>
<evidence type="ECO:0000259" key="11">
    <source>
        <dbReference type="SMART" id="SM00563"/>
    </source>
</evidence>
<evidence type="ECO:0000256" key="10">
    <source>
        <dbReference type="ARBA" id="ARBA00047785"/>
    </source>
</evidence>
<dbReference type="PANTHER" id="PTHR37323">
    <property type="entry name" value="GCN5-RELATED N-ACETYLTRANSFERASE"/>
    <property type="match status" value="1"/>
</dbReference>
<dbReference type="AlphaFoldDB" id="A0A364NM29"/>
<dbReference type="SUPFAM" id="SSF69593">
    <property type="entry name" value="Glycerol-3-phosphate (1)-acyltransferase"/>
    <property type="match status" value="1"/>
</dbReference>
<reference evidence="12 13" key="1">
    <citation type="submission" date="2018-06" db="EMBL/GenBank/DDBJ databases">
        <title>Nitrincola tibetense sp. nov., isolated from Lake XuguoCo on Tibetan Plateau.</title>
        <authorList>
            <person name="Xing P."/>
        </authorList>
    </citation>
    <scope>NUCLEOTIDE SEQUENCE [LARGE SCALE GENOMIC DNA]</scope>
    <source>
        <strain evidence="13">xg18</strain>
    </source>
</reference>
<sequence length="573" mass="65646">MISIETLISEKYPKLLTKPKMVKGPILNMLRHLFHEEEVNLFLNQHQALGAFEFTDKVLEHFNISYLVSAREKENIPTQGRVIIVANHPLGTLDGLVLLKLIGEVRKDVKIIANDLLWQFEPLRPLLLPLDNLSKSGYRQTLRKVTDCLKKEEALIIFPAGEVSRASATGIKDGPWQSGFVHFARKTNTPILPVHLSSKNSALFYSLSLIYRPIGGLMLVNEMFKKHAEDMPVRIGELIPLERFDGSDLPLKTKIKLLKKHVYRLPKNKKPLFVTEKPIAHPEERLALRRELRQAERLGVTQEGMQIFLFDYRPDSTVLRELGRLRELTFRRVGEGTGERVDVDSFDRHYQHLILWDDEALELVGAYRIGDGNTLMKELGIKGLYSSTLFSYAEEFHATLNTTIELGRSFVQPKYWGRRSLDYLWYGIGAYLRSHPHITHMIGPVSISAKLPQTARDLLVIYYRHYFGEISQLASANAPYLASEAGLQEAQKLFTFQDAKDDFIVLKERLDMYGVTVPTLYKQYTELCEDGGVRFLDFSVDADFGYCIDGLVLVGIDKIKEKKRQRYMTPFTS</sequence>
<organism evidence="12 13">
    <name type="scientific">Nitrincola tibetensis</name>
    <dbReference type="NCBI Taxonomy" id="2219697"/>
    <lineage>
        <taxon>Bacteria</taxon>
        <taxon>Pseudomonadati</taxon>
        <taxon>Pseudomonadota</taxon>
        <taxon>Gammaproteobacteria</taxon>
        <taxon>Oceanospirillales</taxon>
        <taxon>Oceanospirillaceae</taxon>
        <taxon>Nitrincola</taxon>
    </lineage>
</organism>
<keyword evidence="3 12" id="KW-0808">Transferase</keyword>
<evidence type="ECO:0000256" key="4">
    <source>
        <dbReference type="ARBA" id="ARBA00023098"/>
    </source>
</evidence>